<dbReference type="GO" id="GO:0015035">
    <property type="term" value="F:protein-disulfide reductase activity"/>
    <property type="evidence" value="ECO:0007669"/>
    <property type="project" value="InterPro"/>
</dbReference>
<dbReference type="PRINTS" id="PR00421">
    <property type="entry name" value="THIOREDOXIN"/>
</dbReference>
<proteinExistence type="predicted"/>
<dbReference type="Pfam" id="PF00085">
    <property type="entry name" value="Thioredoxin"/>
    <property type="match status" value="1"/>
</dbReference>
<evidence type="ECO:0000259" key="5">
    <source>
        <dbReference type="PROSITE" id="PS51352"/>
    </source>
</evidence>
<accession>X1RNC8</accession>
<dbReference type="CDD" id="cd02947">
    <property type="entry name" value="TRX_family"/>
    <property type="match status" value="1"/>
</dbReference>
<organism evidence="6">
    <name type="scientific">marine sediment metagenome</name>
    <dbReference type="NCBI Taxonomy" id="412755"/>
    <lineage>
        <taxon>unclassified sequences</taxon>
        <taxon>metagenomes</taxon>
        <taxon>ecological metagenomes</taxon>
    </lineage>
</organism>
<evidence type="ECO:0000256" key="1">
    <source>
        <dbReference type="ARBA" id="ARBA00022448"/>
    </source>
</evidence>
<keyword evidence="1" id="KW-0813">Transport</keyword>
<dbReference type="SUPFAM" id="SSF52833">
    <property type="entry name" value="Thioredoxin-like"/>
    <property type="match status" value="1"/>
</dbReference>
<dbReference type="InterPro" id="IPR036249">
    <property type="entry name" value="Thioredoxin-like_sf"/>
</dbReference>
<gene>
    <name evidence="6" type="ORF">S12H4_21302</name>
</gene>
<sequence length="105" mass="11668">MVTEVTDQDFEEEVIKSTLPVLVDLWAPWCGPCRIVAPVVDKLAGKYEGKFKFCRLNVDENPQTAAKYRIMAIPTLMFFKGGEAVDTVVGAVPERVLQPKIDGLL</sequence>
<dbReference type="GO" id="GO:0005737">
    <property type="term" value="C:cytoplasm"/>
    <property type="evidence" value="ECO:0007669"/>
    <property type="project" value="TreeGrafter"/>
</dbReference>
<dbReference type="NCBIfam" id="TIGR01068">
    <property type="entry name" value="thioredoxin"/>
    <property type="match status" value="1"/>
</dbReference>
<dbReference type="InterPro" id="IPR017937">
    <property type="entry name" value="Thioredoxin_CS"/>
</dbReference>
<evidence type="ECO:0000256" key="2">
    <source>
        <dbReference type="ARBA" id="ARBA00022982"/>
    </source>
</evidence>
<dbReference type="PROSITE" id="PS00194">
    <property type="entry name" value="THIOREDOXIN_1"/>
    <property type="match status" value="1"/>
</dbReference>
<keyword evidence="4" id="KW-0676">Redox-active center</keyword>
<reference evidence="6" key="1">
    <citation type="journal article" date="2014" name="Front. Microbiol.">
        <title>High frequency of phylogenetically diverse reductive dehalogenase-homologous genes in deep subseafloor sedimentary metagenomes.</title>
        <authorList>
            <person name="Kawai M."/>
            <person name="Futagami T."/>
            <person name="Toyoda A."/>
            <person name="Takaki Y."/>
            <person name="Nishi S."/>
            <person name="Hori S."/>
            <person name="Arai W."/>
            <person name="Tsubouchi T."/>
            <person name="Morono Y."/>
            <person name="Uchiyama I."/>
            <person name="Ito T."/>
            <person name="Fujiyama A."/>
            <person name="Inagaki F."/>
            <person name="Takami H."/>
        </authorList>
    </citation>
    <scope>NUCLEOTIDE SEQUENCE</scope>
    <source>
        <strain evidence="6">Expedition CK06-06</strain>
    </source>
</reference>
<dbReference type="PIRSF" id="PIRSF000077">
    <property type="entry name" value="Thioredoxin"/>
    <property type="match status" value="1"/>
</dbReference>
<dbReference type="Gene3D" id="3.40.30.10">
    <property type="entry name" value="Glutaredoxin"/>
    <property type="match status" value="1"/>
</dbReference>
<dbReference type="PANTHER" id="PTHR45663">
    <property type="entry name" value="GEO12009P1"/>
    <property type="match status" value="1"/>
</dbReference>
<name>X1RNC8_9ZZZZ</name>
<dbReference type="PANTHER" id="PTHR45663:SF11">
    <property type="entry name" value="GEO12009P1"/>
    <property type="match status" value="1"/>
</dbReference>
<comment type="caution">
    <text evidence="6">The sequence shown here is derived from an EMBL/GenBank/DDBJ whole genome shotgun (WGS) entry which is preliminary data.</text>
</comment>
<feature type="domain" description="Thioredoxin" evidence="5">
    <location>
        <begin position="1"/>
        <end position="105"/>
    </location>
</feature>
<protein>
    <recommendedName>
        <fullName evidence="5">Thioredoxin domain-containing protein</fullName>
    </recommendedName>
</protein>
<dbReference type="InterPro" id="IPR005746">
    <property type="entry name" value="Thioredoxin"/>
</dbReference>
<keyword evidence="2" id="KW-0249">Electron transport</keyword>
<dbReference type="EMBL" id="BARW01010936">
    <property type="protein sequence ID" value="GAI82272.1"/>
    <property type="molecule type" value="Genomic_DNA"/>
</dbReference>
<dbReference type="InterPro" id="IPR013766">
    <property type="entry name" value="Thioredoxin_domain"/>
</dbReference>
<evidence type="ECO:0000256" key="3">
    <source>
        <dbReference type="ARBA" id="ARBA00023157"/>
    </source>
</evidence>
<evidence type="ECO:0000313" key="6">
    <source>
        <dbReference type="EMBL" id="GAI82272.1"/>
    </source>
</evidence>
<dbReference type="AlphaFoldDB" id="X1RNC8"/>
<dbReference type="FunFam" id="3.40.30.10:FF:000001">
    <property type="entry name" value="Thioredoxin"/>
    <property type="match status" value="1"/>
</dbReference>
<keyword evidence="3" id="KW-1015">Disulfide bond</keyword>
<evidence type="ECO:0000256" key="4">
    <source>
        <dbReference type="ARBA" id="ARBA00023284"/>
    </source>
</evidence>
<dbReference type="PROSITE" id="PS51352">
    <property type="entry name" value="THIOREDOXIN_2"/>
    <property type="match status" value="1"/>
</dbReference>